<keyword evidence="4 7" id="KW-0238">DNA-binding</keyword>
<evidence type="ECO:0000313" key="11">
    <source>
        <dbReference type="Proteomes" id="UP001348641"/>
    </source>
</evidence>
<dbReference type="Proteomes" id="UP001348641">
    <property type="component" value="Unassembled WGS sequence"/>
</dbReference>
<reference evidence="10 11" key="1">
    <citation type="submission" date="2023-07" db="EMBL/GenBank/DDBJ databases">
        <authorList>
            <person name="Girao M."/>
            <person name="Carvalho M.F."/>
        </authorList>
    </citation>
    <scope>NUCLEOTIDE SEQUENCE [LARGE SCALE GENOMIC DNA]</scope>
    <source>
        <strain evidence="10 11">66/93</strain>
    </source>
</reference>
<organism evidence="10 11">
    <name type="scientific">Nocardiopsis tropica</name>
    <dbReference type="NCBI Taxonomy" id="109330"/>
    <lineage>
        <taxon>Bacteria</taxon>
        <taxon>Bacillati</taxon>
        <taxon>Actinomycetota</taxon>
        <taxon>Actinomycetes</taxon>
        <taxon>Streptosporangiales</taxon>
        <taxon>Nocardiopsidaceae</taxon>
        <taxon>Nocardiopsis</taxon>
    </lineage>
</organism>
<dbReference type="Gene3D" id="1.10.10.10">
    <property type="entry name" value="Winged helix-like DNA-binding domain superfamily/Winged helix DNA-binding domain"/>
    <property type="match status" value="1"/>
</dbReference>
<dbReference type="EMBL" id="JAUUCC010000015">
    <property type="protein sequence ID" value="MEE2050462.1"/>
    <property type="molecule type" value="Genomic_DNA"/>
</dbReference>
<dbReference type="PROSITE" id="PS50110">
    <property type="entry name" value="RESPONSE_REGULATORY"/>
    <property type="match status" value="1"/>
</dbReference>
<accession>A0ABU7KMF1</accession>
<protein>
    <submittedName>
        <fullName evidence="10">Response regulator transcription factor</fullName>
    </submittedName>
</protein>
<dbReference type="SMART" id="SM00448">
    <property type="entry name" value="REC"/>
    <property type="match status" value="1"/>
</dbReference>
<dbReference type="PANTHER" id="PTHR48111">
    <property type="entry name" value="REGULATOR OF RPOS"/>
    <property type="match status" value="1"/>
</dbReference>
<keyword evidence="2" id="KW-0902">Two-component regulatory system</keyword>
<dbReference type="Gene3D" id="3.40.50.2300">
    <property type="match status" value="1"/>
</dbReference>
<feature type="domain" description="Response regulatory" evidence="8">
    <location>
        <begin position="18"/>
        <end position="129"/>
    </location>
</feature>
<keyword evidence="5" id="KW-0804">Transcription</keyword>
<dbReference type="SMART" id="SM00862">
    <property type="entry name" value="Trans_reg_C"/>
    <property type="match status" value="1"/>
</dbReference>
<dbReference type="SUPFAM" id="SSF52172">
    <property type="entry name" value="CheY-like"/>
    <property type="match status" value="1"/>
</dbReference>
<proteinExistence type="predicted"/>
<evidence type="ECO:0000256" key="2">
    <source>
        <dbReference type="ARBA" id="ARBA00023012"/>
    </source>
</evidence>
<dbReference type="InterPro" id="IPR011006">
    <property type="entry name" value="CheY-like_superfamily"/>
</dbReference>
<dbReference type="CDD" id="cd00383">
    <property type="entry name" value="trans_reg_C"/>
    <property type="match status" value="1"/>
</dbReference>
<evidence type="ECO:0000259" key="8">
    <source>
        <dbReference type="PROSITE" id="PS50110"/>
    </source>
</evidence>
<feature type="domain" description="OmpR/PhoB-type" evidence="9">
    <location>
        <begin position="138"/>
        <end position="233"/>
    </location>
</feature>
<evidence type="ECO:0000256" key="7">
    <source>
        <dbReference type="PROSITE-ProRule" id="PRU01091"/>
    </source>
</evidence>
<dbReference type="InterPro" id="IPR036388">
    <property type="entry name" value="WH-like_DNA-bd_sf"/>
</dbReference>
<dbReference type="PROSITE" id="PS51755">
    <property type="entry name" value="OMPR_PHOB"/>
    <property type="match status" value="1"/>
</dbReference>
<dbReference type="SUPFAM" id="SSF46894">
    <property type="entry name" value="C-terminal effector domain of the bipartite response regulators"/>
    <property type="match status" value="1"/>
</dbReference>
<dbReference type="InterPro" id="IPR039420">
    <property type="entry name" value="WalR-like"/>
</dbReference>
<keyword evidence="1 6" id="KW-0597">Phosphoprotein</keyword>
<evidence type="ECO:0000259" key="9">
    <source>
        <dbReference type="PROSITE" id="PS51755"/>
    </source>
</evidence>
<name>A0ABU7KMF1_9ACTN</name>
<evidence type="ECO:0000256" key="1">
    <source>
        <dbReference type="ARBA" id="ARBA00022553"/>
    </source>
</evidence>
<evidence type="ECO:0000256" key="6">
    <source>
        <dbReference type="PROSITE-ProRule" id="PRU00169"/>
    </source>
</evidence>
<feature type="modified residue" description="4-aspartylphosphate" evidence="6">
    <location>
        <position position="67"/>
    </location>
</feature>
<dbReference type="RefSeq" id="WP_330157681.1">
    <property type="nucleotide sequence ID" value="NZ_BAAAJA010000046.1"/>
</dbReference>
<dbReference type="Pfam" id="PF00072">
    <property type="entry name" value="Response_reg"/>
    <property type="match status" value="1"/>
</dbReference>
<dbReference type="PANTHER" id="PTHR48111:SF1">
    <property type="entry name" value="TWO-COMPONENT RESPONSE REGULATOR ORR33"/>
    <property type="match status" value="1"/>
</dbReference>
<dbReference type="Gene3D" id="6.10.250.690">
    <property type="match status" value="1"/>
</dbReference>
<evidence type="ECO:0000256" key="3">
    <source>
        <dbReference type="ARBA" id="ARBA00023015"/>
    </source>
</evidence>
<dbReference type="Pfam" id="PF00486">
    <property type="entry name" value="Trans_reg_C"/>
    <property type="match status" value="1"/>
</dbReference>
<dbReference type="InterPro" id="IPR016032">
    <property type="entry name" value="Sig_transdc_resp-reg_C-effctor"/>
</dbReference>
<evidence type="ECO:0000256" key="4">
    <source>
        <dbReference type="ARBA" id="ARBA00023125"/>
    </source>
</evidence>
<gene>
    <name evidence="10" type="ORF">Q8A49_08125</name>
</gene>
<keyword evidence="3" id="KW-0805">Transcription regulation</keyword>
<sequence>MSSSDNNGIGVLRGDGERILLVAEAPDVVEVLRPTLGLAGYEVDVASTGKAAVARLERTGYRLAVVDTALPDLKSIPRRRRGVGGTPVLFLATGDYLETILPEVGLSGEDYLAKPFQITDLLARVRLLLDGRGVGCSAPTLRHGDLVLDESKCRAWRGGRELDLTPSEYRLLGYLVASVGRVRSKDQIADHVWGESRGDNAIERLVSRLRRKVDREGPALILTQRGFGYALGDLRR</sequence>
<comment type="caution">
    <text evidence="10">The sequence shown here is derived from an EMBL/GenBank/DDBJ whole genome shotgun (WGS) entry which is preliminary data.</text>
</comment>
<evidence type="ECO:0000256" key="5">
    <source>
        <dbReference type="ARBA" id="ARBA00023163"/>
    </source>
</evidence>
<feature type="DNA-binding region" description="OmpR/PhoB-type" evidence="7">
    <location>
        <begin position="138"/>
        <end position="233"/>
    </location>
</feature>
<evidence type="ECO:0000313" key="10">
    <source>
        <dbReference type="EMBL" id="MEE2050462.1"/>
    </source>
</evidence>
<dbReference type="InterPro" id="IPR001867">
    <property type="entry name" value="OmpR/PhoB-type_DNA-bd"/>
</dbReference>
<dbReference type="InterPro" id="IPR001789">
    <property type="entry name" value="Sig_transdc_resp-reg_receiver"/>
</dbReference>